<reference evidence="2 3" key="1">
    <citation type="submission" date="2014-04" db="EMBL/GenBank/DDBJ databases">
        <authorList>
            <consortium name="DOE Joint Genome Institute"/>
            <person name="Kuo A."/>
            <person name="Ruytinx J."/>
            <person name="Rineau F."/>
            <person name="Colpaert J."/>
            <person name="Kohler A."/>
            <person name="Nagy L.G."/>
            <person name="Floudas D."/>
            <person name="Copeland A."/>
            <person name="Barry K.W."/>
            <person name="Cichocki N."/>
            <person name="Veneault-Fourrey C."/>
            <person name="LaButti K."/>
            <person name="Lindquist E.A."/>
            <person name="Lipzen A."/>
            <person name="Lundell T."/>
            <person name="Morin E."/>
            <person name="Murat C."/>
            <person name="Sun H."/>
            <person name="Tunlid A."/>
            <person name="Henrissat B."/>
            <person name="Grigoriev I.V."/>
            <person name="Hibbett D.S."/>
            <person name="Martin F."/>
            <person name="Nordberg H.P."/>
            <person name="Cantor M.N."/>
            <person name="Hua S.X."/>
        </authorList>
    </citation>
    <scope>NUCLEOTIDE SEQUENCE [LARGE SCALE GENOMIC DNA]</scope>
    <source>
        <strain evidence="2 3">UH-Slu-Lm8-n1</strain>
    </source>
</reference>
<feature type="compositionally biased region" description="Polar residues" evidence="1">
    <location>
        <begin position="61"/>
        <end position="83"/>
    </location>
</feature>
<dbReference type="AlphaFoldDB" id="A0A0C9ZZI5"/>
<organism evidence="2 3">
    <name type="scientific">Suillus luteus UH-Slu-Lm8-n1</name>
    <dbReference type="NCBI Taxonomy" id="930992"/>
    <lineage>
        <taxon>Eukaryota</taxon>
        <taxon>Fungi</taxon>
        <taxon>Dikarya</taxon>
        <taxon>Basidiomycota</taxon>
        <taxon>Agaricomycotina</taxon>
        <taxon>Agaricomycetes</taxon>
        <taxon>Agaricomycetidae</taxon>
        <taxon>Boletales</taxon>
        <taxon>Suillineae</taxon>
        <taxon>Suillaceae</taxon>
        <taxon>Suillus</taxon>
    </lineage>
</organism>
<dbReference type="Proteomes" id="UP000054485">
    <property type="component" value="Unassembled WGS sequence"/>
</dbReference>
<reference evidence="3" key="2">
    <citation type="submission" date="2015-01" db="EMBL/GenBank/DDBJ databases">
        <title>Evolutionary Origins and Diversification of the Mycorrhizal Mutualists.</title>
        <authorList>
            <consortium name="DOE Joint Genome Institute"/>
            <consortium name="Mycorrhizal Genomics Consortium"/>
            <person name="Kohler A."/>
            <person name="Kuo A."/>
            <person name="Nagy L.G."/>
            <person name="Floudas D."/>
            <person name="Copeland A."/>
            <person name="Barry K.W."/>
            <person name="Cichocki N."/>
            <person name="Veneault-Fourrey C."/>
            <person name="LaButti K."/>
            <person name="Lindquist E.A."/>
            <person name="Lipzen A."/>
            <person name="Lundell T."/>
            <person name="Morin E."/>
            <person name="Murat C."/>
            <person name="Riley R."/>
            <person name="Ohm R."/>
            <person name="Sun H."/>
            <person name="Tunlid A."/>
            <person name="Henrissat B."/>
            <person name="Grigoriev I.V."/>
            <person name="Hibbett D.S."/>
            <person name="Martin F."/>
        </authorList>
    </citation>
    <scope>NUCLEOTIDE SEQUENCE [LARGE SCALE GENOMIC DNA]</scope>
    <source>
        <strain evidence="3">UH-Slu-Lm8-n1</strain>
    </source>
</reference>
<evidence type="ECO:0000313" key="2">
    <source>
        <dbReference type="EMBL" id="KIK43010.1"/>
    </source>
</evidence>
<evidence type="ECO:0000256" key="1">
    <source>
        <dbReference type="SAM" id="MobiDB-lite"/>
    </source>
</evidence>
<dbReference type="HOGENOM" id="CLU_2361152_0_0_1"/>
<proteinExistence type="predicted"/>
<feature type="region of interest" description="Disordered" evidence="1">
    <location>
        <begin position="61"/>
        <end position="96"/>
    </location>
</feature>
<sequence length="96" mass="10479">MGPQFADRITVNKARQVAAETSRVMRGAQGREREVTVVYESGRPSKVWVALARALGFRLQDNSSNQTHANANNDTPNRSTASAVPNVPTVSRDARN</sequence>
<dbReference type="OrthoDB" id="10439165at2759"/>
<name>A0A0C9ZZI5_9AGAM</name>
<protein>
    <submittedName>
        <fullName evidence="2">Uncharacterized protein</fullName>
    </submittedName>
</protein>
<keyword evidence="3" id="KW-1185">Reference proteome</keyword>
<gene>
    <name evidence="2" type="ORF">CY34DRAFT_12037</name>
</gene>
<evidence type="ECO:0000313" key="3">
    <source>
        <dbReference type="Proteomes" id="UP000054485"/>
    </source>
</evidence>
<accession>A0A0C9ZZI5</accession>
<dbReference type="InParanoid" id="A0A0C9ZZI5"/>
<dbReference type="EMBL" id="KN835224">
    <property type="protein sequence ID" value="KIK43010.1"/>
    <property type="molecule type" value="Genomic_DNA"/>
</dbReference>